<dbReference type="Pfam" id="PF05726">
    <property type="entry name" value="Pirin_C"/>
    <property type="match status" value="1"/>
</dbReference>
<accession>A0A5B8YIK5</accession>
<dbReference type="AlphaFoldDB" id="A0A5B8YIK5"/>
<name>A0A5B8YIK5_9FLAO</name>
<dbReference type="InterPro" id="IPR012093">
    <property type="entry name" value="Pirin"/>
</dbReference>
<dbReference type="InterPro" id="IPR011051">
    <property type="entry name" value="RmlC_Cupin_sf"/>
</dbReference>
<reference evidence="6 7" key="1">
    <citation type="submission" date="2019-08" db="EMBL/GenBank/DDBJ databases">
        <title>Antarcticibacterium arcticum sp. nov., a bacterium isolated from marine sediment of the Canadian Beaufort Sea.</title>
        <authorList>
            <person name="Lee Y.M."/>
            <person name="Baek K."/>
            <person name="Lee D.-H."/>
            <person name="Shin S.C."/>
            <person name="Jin Y.K."/>
            <person name="Park Y."/>
        </authorList>
    </citation>
    <scope>NUCLEOTIDE SEQUENCE [LARGE SCALE GENOMIC DNA]</scope>
    <source>
        <strain evidence="6 7">PAMC 28998</strain>
    </source>
</reference>
<dbReference type="InterPro" id="IPR003829">
    <property type="entry name" value="Pirin_N_dom"/>
</dbReference>
<dbReference type="CDD" id="cd02909">
    <property type="entry name" value="cupin_pirin_N"/>
    <property type="match status" value="1"/>
</dbReference>
<organism evidence="6 7">
    <name type="scientific">Antarcticibacterium arcticum</name>
    <dbReference type="NCBI Taxonomy" id="2585771"/>
    <lineage>
        <taxon>Bacteria</taxon>
        <taxon>Pseudomonadati</taxon>
        <taxon>Bacteroidota</taxon>
        <taxon>Flavobacteriia</taxon>
        <taxon>Flavobacteriales</taxon>
        <taxon>Flavobacteriaceae</taxon>
        <taxon>Antarcticibacterium</taxon>
    </lineage>
</organism>
<dbReference type="InterPro" id="IPR008778">
    <property type="entry name" value="Pirin_C_dom"/>
</dbReference>
<evidence type="ECO:0000256" key="2">
    <source>
        <dbReference type="PIRSR" id="PIRSR006232-1"/>
    </source>
</evidence>
<dbReference type="InterPro" id="IPR014710">
    <property type="entry name" value="RmlC-like_jellyroll"/>
</dbReference>
<evidence type="ECO:0000259" key="5">
    <source>
        <dbReference type="Pfam" id="PF05726"/>
    </source>
</evidence>
<feature type="binding site" evidence="2">
    <location>
        <position position="102"/>
    </location>
    <ligand>
        <name>Fe cation</name>
        <dbReference type="ChEBI" id="CHEBI:24875"/>
    </ligand>
</feature>
<evidence type="ECO:0000259" key="4">
    <source>
        <dbReference type="Pfam" id="PF02678"/>
    </source>
</evidence>
<gene>
    <name evidence="6" type="ORF">FK178_03745</name>
</gene>
<dbReference type="RefSeq" id="WP_146831129.1">
    <property type="nucleotide sequence ID" value="NZ_CP042476.1"/>
</dbReference>
<feature type="domain" description="Pirin N-terminal" evidence="4">
    <location>
        <begin position="26"/>
        <end position="124"/>
    </location>
</feature>
<comment type="cofactor">
    <cofactor evidence="2">
        <name>Fe cation</name>
        <dbReference type="ChEBI" id="CHEBI:24875"/>
    </cofactor>
    <text evidence="2">Binds 1 Fe cation per subunit.</text>
</comment>
<keyword evidence="2" id="KW-0479">Metal-binding</keyword>
<sequence length="285" mass="31750">MRTIKNIHKAEYRPIADLVTYSPMPTRDLQMIDPFLFLNHHGPQTYGPNNNGLPFGPHPHRGMETVTFILDGDISHKDSGGNESVIYSGGVQWMTAGSGLMHAEISSDDFKKFGGDLEILQLWLNLPARLKMTAPKYKGLQQDHIPTITFDEGKVTARVISGELSGTMGAFETLTEINLSTINFKDTGKLELKIPLDHNIFFYVIKGELLVNGTSGKSLHLVEFENNEEALEIIALADSTLLLGHAKPFNEPVVARGPFVMNTMEEIDQAYQDFQQGKLGKWDHN</sequence>
<proteinExistence type="inferred from homology"/>
<feature type="domain" description="Pirin C-terminal" evidence="5">
    <location>
        <begin position="182"/>
        <end position="279"/>
    </location>
</feature>
<dbReference type="GO" id="GO:0046872">
    <property type="term" value="F:metal ion binding"/>
    <property type="evidence" value="ECO:0007669"/>
    <property type="project" value="UniProtKB-KW"/>
</dbReference>
<evidence type="ECO:0000256" key="3">
    <source>
        <dbReference type="RuleBase" id="RU003457"/>
    </source>
</evidence>
<feature type="binding site" evidence="2">
    <location>
        <position position="104"/>
    </location>
    <ligand>
        <name>Fe cation</name>
        <dbReference type="ChEBI" id="CHEBI:24875"/>
    </ligand>
</feature>
<keyword evidence="2" id="KW-0408">Iron</keyword>
<evidence type="ECO:0000256" key="1">
    <source>
        <dbReference type="ARBA" id="ARBA00008416"/>
    </source>
</evidence>
<dbReference type="Pfam" id="PF02678">
    <property type="entry name" value="Pirin"/>
    <property type="match status" value="1"/>
</dbReference>
<dbReference type="PIRSF" id="PIRSF006232">
    <property type="entry name" value="Pirin"/>
    <property type="match status" value="1"/>
</dbReference>
<dbReference type="CDD" id="cd02247">
    <property type="entry name" value="cupin_pirin_C"/>
    <property type="match status" value="1"/>
</dbReference>
<feature type="binding site" evidence="2">
    <location>
        <position position="58"/>
    </location>
    <ligand>
        <name>Fe cation</name>
        <dbReference type="ChEBI" id="CHEBI:24875"/>
    </ligand>
</feature>
<dbReference type="Proteomes" id="UP000321954">
    <property type="component" value="Chromosome"/>
</dbReference>
<dbReference type="Gene3D" id="2.60.120.10">
    <property type="entry name" value="Jelly Rolls"/>
    <property type="match status" value="2"/>
</dbReference>
<dbReference type="OrthoDB" id="321327at2"/>
<keyword evidence="7" id="KW-1185">Reference proteome</keyword>
<dbReference type="PANTHER" id="PTHR43594">
    <property type="entry name" value="QUERCETIN 2,3-DIOXYGENASE"/>
    <property type="match status" value="1"/>
</dbReference>
<evidence type="ECO:0000313" key="7">
    <source>
        <dbReference type="Proteomes" id="UP000321954"/>
    </source>
</evidence>
<dbReference type="EMBL" id="CP042476">
    <property type="protein sequence ID" value="QED36878.1"/>
    <property type="molecule type" value="Genomic_DNA"/>
</dbReference>
<protein>
    <submittedName>
        <fullName evidence="6">Pirin family protein</fullName>
    </submittedName>
</protein>
<dbReference type="PANTHER" id="PTHR43594:SF1">
    <property type="entry name" value="QUERCETIN 2,3-DIOXYGENASE PA2418-RELATED"/>
    <property type="match status" value="1"/>
</dbReference>
<evidence type="ECO:0000313" key="6">
    <source>
        <dbReference type="EMBL" id="QED36878.1"/>
    </source>
</evidence>
<dbReference type="KEGG" id="anp:FK178_03745"/>
<dbReference type="SUPFAM" id="SSF51182">
    <property type="entry name" value="RmlC-like cupins"/>
    <property type="match status" value="1"/>
</dbReference>
<dbReference type="InterPro" id="IPR053186">
    <property type="entry name" value="QDO-related"/>
</dbReference>
<feature type="binding site" evidence="2">
    <location>
        <position position="60"/>
    </location>
    <ligand>
        <name>Fe cation</name>
        <dbReference type="ChEBI" id="CHEBI:24875"/>
    </ligand>
</feature>
<comment type="similarity">
    <text evidence="1 3">Belongs to the pirin family.</text>
</comment>